<protein>
    <submittedName>
        <fullName evidence="2">Holin</fullName>
    </submittedName>
</protein>
<organism evidence="2 3">
    <name type="scientific">Streptomyces coffeae</name>
    <dbReference type="NCBI Taxonomy" id="621382"/>
    <lineage>
        <taxon>Bacteria</taxon>
        <taxon>Bacillati</taxon>
        <taxon>Actinomycetota</taxon>
        <taxon>Actinomycetes</taxon>
        <taxon>Kitasatosporales</taxon>
        <taxon>Streptomycetaceae</taxon>
        <taxon>Streptomyces</taxon>
    </lineage>
</organism>
<sequence length="75" mass="7725">MAQSAPVEAKVKAATTATFLVSLVLAVLNSVAADESLLDPLPGWLQVIVIALVPPGIAFLTGYQARHTSRGPSAL</sequence>
<comment type="caution">
    <text evidence="2">The sequence shown here is derived from an EMBL/GenBank/DDBJ whole genome shotgun (WGS) entry which is preliminary data.</text>
</comment>
<evidence type="ECO:0000313" key="2">
    <source>
        <dbReference type="EMBL" id="MBL1100156.1"/>
    </source>
</evidence>
<gene>
    <name evidence="2" type="ORF">JK363_26480</name>
</gene>
<keyword evidence="1" id="KW-1133">Transmembrane helix</keyword>
<dbReference type="RefSeq" id="WP_201877837.1">
    <property type="nucleotide sequence ID" value="NZ_JAERRF010000017.1"/>
</dbReference>
<keyword evidence="3" id="KW-1185">Reference proteome</keyword>
<feature type="transmembrane region" description="Helical" evidence="1">
    <location>
        <begin position="43"/>
        <end position="63"/>
    </location>
</feature>
<reference evidence="2 3" key="1">
    <citation type="submission" date="2021-01" db="EMBL/GenBank/DDBJ databases">
        <title>WGS of actinomycetes isolated from Thailand.</title>
        <authorList>
            <person name="Thawai C."/>
        </authorList>
    </citation>
    <scope>NUCLEOTIDE SEQUENCE [LARGE SCALE GENOMIC DNA]</scope>
    <source>
        <strain evidence="2 3">CA1R205</strain>
    </source>
</reference>
<keyword evidence="1" id="KW-0812">Transmembrane</keyword>
<name>A0ABS1NJE2_9ACTN</name>
<accession>A0ABS1NJE2</accession>
<proteinExistence type="predicted"/>
<evidence type="ECO:0000256" key="1">
    <source>
        <dbReference type="SAM" id="Phobius"/>
    </source>
</evidence>
<keyword evidence="1" id="KW-0472">Membrane</keyword>
<dbReference type="Proteomes" id="UP000634229">
    <property type="component" value="Unassembled WGS sequence"/>
</dbReference>
<evidence type="ECO:0000313" key="3">
    <source>
        <dbReference type="Proteomes" id="UP000634229"/>
    </source>
</evidence>
<dbReference type="EMBL" id="JAERRF010000017">
    <property type="protein sequence ID" value="MBL1100156.1"/>
    <property type="molecule type" value="Genomic_DNA"/>
</dbReference>